<evidence type="ECO:0000256" key="1">
    <source>
        <dbReference type="SAM" id="Phobius"/>
    </source>
</evidence>
<organism evidence="2 3">
    <name type="scientific">Mesorhabditis spiculigera</name>
    <dbReference type="NCBI Taxonomy" id="96644"/>
    <lineage>
        <taxon>Eukaryota</taxon>
        <taxon>Metazoa</taxon>
        <taxon>Ecdysozoa</taxon>
        <taxon>Nematoda</taxon>
        <taxon>Chromadorea</taxon>
        <taxon>Rhabditida</taxon>
        <taxon>Rhabditina</taxon>
        <taxon>Rhabditomorpha</taxon>
        <taxon>Rhabditoidea</taxon>
        <taxon>Rhabditidae</taxon>
        <taxon>Mesorhabditinae</taxon>
        <taxon>Mesorhabditis</taxon>
    </lineage>
</organism>
<evidence type="ECO:0000313" key="2">
    <source>
        <dbReference type="EMBL" id="CAJ0569369.1"/>
    </source>
</evidence>
<feature type="non-terminal residue" evidence="2">
    <location>
        <position position="1"/>
    </location>
</feature>
<dbReference type="AlphaFoldDB" id="A0AA36CHX5"/>
<proteinExistence type="predicted"/>
<keyword evidence="1" id="KW-0812">Transmembrane</keyword>
<evidence type="ECO:0000313" key="3">
    <source>
        <dbReference type="Proteomes" id="UP001177023"/>
    </source>
</evidence>
<protein>
    <submittedName>
        <fullName evidence="2">Uncharacterized protein</fullName>
    </submittedName>
</protein>
<feature type="transmembrane region" description="Helical" evidence="1">
    <location>
        <begin position="79"/>
        <end position="98"/>
    </location>
</feature>
<name>A0AA36CHX5_9BILA</name>
<accession>A0AA36CHX5</accession>
<dbReference type="Proteomes" id="UP001177023">
    <property type="component" value="Unassembled WGS sequence"/>
</dbReference>
<feature type="transmembrane region" description="Helical" evidence="1">
    <location>
        <begin position="36"/>
        <end position="59"/>
    </location>
</feature>
<reference evidence="2" key="1">
    <citation type="submission" date="2023-06" db="EMBL/GenBank/DDBJ databases">
        <authorList>
            <person name="Delattre M."/>
        </authorList>
    </citation>
    <scope>NUCLEOTIDE SEQUENCE</scope>
    <source>
        <strain evidence="2">AF72</strain>
    </source>
</reference>
<comment type="caution">
    <text evidence="2">The sequence shown here is derived from an EMBL/GenBank/DDBJ whole genome shotgun (WGS) entry which is preliminary data.</text>
</comment>
<keyword evidence="1" id="KW-1133">Transmembrane helix</keyword>
<keyword evidence="1" id="KW-0472">Membrane</keyword>
<gene>
    <name evidence="2" type="ORF">MSPICULIGERA_LOCUS7850</name>
</gene>
<keyword evidence="3" id="KW-1185">Reference proteome</keyword>
<sequence>MALTENSRYLSDTLVELPQRKAMPEPQYRRLCCGKIGYEVLSIVWLILLVLGCVALAILPYPDVNHYFQYSGSQNGARIFASVMFFILVCLCISKFMMQPCERDWDCPKGSGEICIWKKCIEQPSSNYHDEL</sequence>
<dbReference type="EMBL" id="CATQJA010002012">
    <property type="protein sequence ID" value="CAJ0569369.1"/>
    <property type="molecule type" value="Genomic_DNA"/>
</dbReference>